<gene>
    <name evidence="2" type="ORF">ILEXP_LOCUS17854</name>
</gene>
<protein>
    <submittedName>
        <fullName evidence="2">Uncharacterized protein</fullName>
    </submittedName>
</protein>
<proteinExistence type="predicted"/>
<dbReference type="Proteomes" id="UP001642360">
    <property type="component" value="Unassembled WGS sequence"/>
</dbReference>
<evidence type="ECO:0000256" key="1">
    <source>
        <dbReference type="SAM" id="MobiDB-lite"/>
    </source>
</evidence>
<reference evidence="2 3" key="1">
    <citation type="submission" date="2024-02" db="EMBL/GenBank/DDBJ databases">
        <authorList>
            <person name="Vignale AGUSTIN F."/>
            <person name="Sosa J E."/>
            <person name="Modenutti C."/>
        </authorList>
    </citation>
    <scope>NUCLEOTIDE SEQUENCE [LARGE SCALE GENOMIC DNA]</scope>
</reference>
<accession>A0ABC8RYY8</accession>
<organism evidence="2 3">
    <name type="scientific">Ilex paraguariensis</name>
    <name type="common">yerba mate</name>
    <dbReference type="NCBI Taxonomy" id="185542"/>
    <lineage>
        <taxon>Eukaryota</taxon>
        <taxon>Viridiplantae</taxon>
        <taxon>Streptophyta</taxon>
        <taxon>Embryophyta</taxon>
        <taxon>Tracheophyta</taxon>
        <taxon>Spermatophyta</taxon>
        <taxon>Magnoliopsida</taxon>
        <taxon>eudicotyledons</taxon>
        <taxon>Gunneridae</taxon>
        <taxon>Pentapetalae</taxon>
        <taxon>asterids</taxon>
        <taxon>campanulids</taxon>
        <taxon>Aquifoliales</taxon>
        <taxon>Aquifoliaceae</taxon>
        <taxon>Ilex</taxon>
    </lineage>
</organism>
<feature type="region of interest" description="Disordered" evidence="1">
    <location>
        <begin position="1"/>
        <end position="23"/>
    </location>
</feature>
<evidence type="ECO:0000313" key="3">
    <source>
        <dbReference type="Proteomes" id="UP001642360"/>
    </source>
</evidence>
<sequence length="119" mass="12944">MPSVAQSVGASRQNSPNAGRLKLGGSCLEVGMIVLREAIKFAYQQGVNEAVFEGQTIKIFKLLKEDCDLAVASSSLFARSVPSSCRIFLAYRKILVAPDPSNPAGRWDEPAIPQSWDQF</sequence>
<name>A0ABC8RYY8_9AQUA</name>
<evidence type="ECO:0000313" key="2">
    <source>
        <dbReference type="EMBL" id="CAK9149785.1"/>
    </source>
</evidence>
<keyword evidence="3" id="KW-1185">Reference proteome</keyword>
<dbReference type="EMBL" id="CAUOFW020001939">
    <property type="protein sequence ID" value="CAK9149785.1"/>
    <property type="molecule type" value="Genomic_DNA"/>
</dbReference>
<dbReference type="AlphaFoldDB" id="A0ABC8RYY8"/>
<comment type="caution">
    <text evidence="2">The sequence shown here is derived from an EMBL/GenBank/DDBJ whole genome shotgun (WGS) entry which is preliminary data.</text>
</comment>
<feature type="compositionally biased region" description="Polar residues" evidence="1">
    <location>
        <begin position="1"/>
        <end position="17"/>
    </location>
</feature>